<organism evidence="1">
    <name type="scientific">marine metagenome</name>
    <dbReference type="NCBI Taxonomy" id="408172"/>
    <lineage>
        <taxon>unclassified sequences</taxon>
        <taxon>metagenomes</taxon>
        <taxon>ecological metagenomes</taxon>
    </lineage>
</organism>
<protein>
    <recommendedName>
        <fullName evidence="2">Cadherin domain-containing protein</fullName>
    </recommendedName>
</protein>
<accession>A0A382U224</accession>
<dbReference type="EMBL" id="UINC01140901">
    <property type="protein sequence ID" value="SVD28313.1"/>
    <property type="molecule type" value="Genomic_DNA"/>
</dbReference>
<evidence type="ECO:0008006" key="2">
    <source>
        <dbReference type="Google" id="ProtNLM"/>
    </source>
</evidence>
<name>A0A382U224_9ZZZZ</name>
<reference evidence="1" key="1">
    <citation type="submission" date="2018-05" db="EMBL/GenBank/DDBJ databases">
        <authorList>
            <person name="Lanie J.A."/>
            <person name="Ng W.-L."/>
            <person name="Kazmierczak K.M."/>
            <person name="Andrzejewski T.M."/>
            <person name="Davidsen T.M."/>
            <person name="Wayne K.J."/>
            <person name="Tettelin H."/>
            <person name="Glass J.I."/>
            <person name="Rusch D."/>
            <person name="Podicherti R."/>
            <person name="Tsui H.-C.T."/>
            <person name="Winkler M.E."/>
        </authorList>
    </citation>
    <scope>NUCLEOTIDE SEQUENCE</scope>
</reference>
<gene>
    <name evidence="1" type="ORF">METZ01_LOCUS381167</name>
</gene>
<feature type="non-terminal residue" evidence="1">
    <location>
        <position position="1"/>
    </location>
</feature>
<proteinExistence type="predicted"/>
<evidence type="ECO:0000313" key="1">
    <source>
        <dbReference type="EMBL" id="SVD28313.1"/>
    </source>
</evidence>
<feature type="non-terminal residue" evidence="1">
    <location>
        <position position="297"/>
    </location>
</feature>
<dbReference type="AlphaFoldDB" id="A0A382U224"/>
<sequence>RFFEINAEGVLKLKDGFQADYERDASYQFNITALNDAGDSLTTIMTVTVEDVAEAMEKASLHAWGKNYYRLAYDTIWLKDSEDAWYETSNQFYQIIKVPEKNSSDEIYLFTIDLVDPDGSATYNLIVKSVSGSDVSDLFRLDASTGAVYLKAGASVEFETSTGHYHAGTGALSYGHNGPDDPITDSVRPLVFSIEDDSGEQLVTWGDSAINNPLYVVLEFGDTSDDGSLEIGHTLEASEIYETWSYYWNGTIILSAGGKDITGDGIADAVFILHDEDYDYIEVYLVPGGNRFEDLQS</sequence>
<dbReference type="CDD" id="cd11304">
    <property type="entry name" value="Cadherin_repeat"/>
    <property type="match status" value="1"/>
</dbReference>